<dbReference type="EMBL" id="CADCUT010000177">
    <property type="protein sequence ID" value="CAA9426831.1"/>
    <property type="molecule type" value="Genomic_DNA"/>
</dbReference>
<feature type="region of interest" description="Disordered" evidence="1">
    <location>
        <begin position="39"/>
        <end position="73"/>
    </location>
</feature>
<reference evidence="2" key="1">
    <citation type="submission" date="2020-02" db="EMBL/GenBank/DDBJ databases">
        <authorList>
            <person name="Meier V. D."/>
        </authorList>
    </citation>
    <scope>NUCLEOTIDE SEQUENCE</scope>
    <source>
        <strain evidence="2">AVDCRST_MAG03</strain>
    </source>
</reference>
<sequence length="73" mass="7611">MDPAGNVASGGGRVGFEKWNGRKLAFWLGDPGGVVSLRISTGSERPPKGDGGRETVGVSRRSKTCPGLRLWAG</sequence>
<organism evidence="2">
    <name type="scientific">uncultured Rubrobacteraceae bacterium</name>
    <dbReference type="NCBI Taxonomy" id="349277"/>
    <lineage>
        <taxon>Bacteria</taxon>
        <taxon>Bacillati</taxon>
        <taxon>Actinomycetota</taxon>
        <taxon>Rubrobacteria</taxon>
        <taxon>Rubrobacterales</taxon>
        <taxon>Rubrobacteraceae</taxon>
        <taxon>environmental samples</taxon>
    </lineage>
</organism>
<proteinExistence type="predicted"/>
<evidence type="ECO:0000256" key="1">
    <source>
        <dbReference type="SAM" id="MobiDB-lite"/>
    </source>
</evidence>
<evidence type="ECO:0000313" key="2">
    <source>
        <dbReference type="EMBL" id="CAA9426831.1"/>
    </source>
</evidence>
<gene>
    <name evidence="2" type="ORF">AVDCRST_MAG03-2955</name>
</gene>
<dbReference type="AlphaFoldDB" id="A0A6J4PZX3"/>
<accession>A0A6J4PZX3</accession>
<protein>
    <submittedName>
        <fullName evidence="2">Uncharacterized protein</fullName>
    </submittedName>
</protein>
<name>A0A6J4PZX3_9ACTN</name>